<evidence type="ECO:0000259" key="1">
    <source>
        <dbReference type="Pfam" id="PF03432"/>
    </source>
</evidence>
<gene>
    <name evidence="2" type="ORF">acsn021_39130</name>
</gene>
<keyword evidence="2" id="KW-0255">Endonuclease</keyword>
<evidence type="ECO:0000313" key="3">
    <source>
        <dbReference type="Proteomes" id="UP000515561"/>
    </source>
</evidence>
<dbReference type="RefSeq" id="WP_330601780.1">
    <property type="nucleotide sequence ID" value="NZ_AP023367.1"/>
</dbReference>
<sequence>MAITKLLYMKDCGGNFHGKHLKSALEYVMNVEKTQNGSLIGGINCQPDTAFEQMKETKRKFNKIGKRQGYHLILSFQEEEVTPDTAFEITQKFVSEYLGKSYEAVFVVHDNTDHVHSHIIFNSVSFVDGKKYRYEKGEWAKEIQPITNRLCEAYGLSTIEIEEEARKEKRKSSEHYKEWNEYRDGKFLWSDMIKRDLDACVLQAGDYESFLELLSEKGYEIKEGKHLALKPQGMMRYRRCDTLGTAYTEEAIRERVITEDLNSYRSSNIEEKPQIFHCHVKRYKRAKLSGLQKKYYGKLYRLGQLKKKPYSQVWKYRREISKMQQLQAQYLFLARHDIYSIEELSATLYLLEDSRKGSNQEKSRVYRDKQKMKSLFDLTDEMKALLPAEKAYQQGDKFFWEEHETFQTLTGQLEKQGYSYEEVEKLREYYRGKVAEVKEKETVIRKELRVGQGIWKELWEKEDSRVPQKEQKREEQMEKRKEDGREQPTR</sequence>
<dbReference type="Pfam" id="PF03432">
    <property type="entry name" value="Relaxase"/>
    <property type="match status" value="1"/>
</dbReference>
<keyword evidence="2" id="KW-0378">Hydrolase</keyword>
<dbReference type="EMBL" id="AP023367">
    <property type="protein sequence ID" value="BCJ96344.1"/>
    <property type="molecule type" value="Genomic_DNA"/>
</dbReference>
<keyword evidence="3" id="KW-1185">Reference proteome</keyword>
<keyword evidence="2" id="KW-0540">Nuclease</keyword>
<accession>A0A6S6R0A0</accession>
<organism evidence="2 3">
    <name type="scientific">Anaerocolumna cellulosilytica</name>
    <dbReference type="NCBI Taxonomy" id="433286"/>
    <lineage>
        <taxon>Bacteria</taxon>
        <taxon>Bacillati</taxon>
        <taxon>Bacillota</taxon>
        <taxon>Clostridia</taxon>
        <taxon>Lachnospirales</taxon>
        <taxon>Lachnospiraceae</taxon>
        <taxon>Anaerocolumna</taxon>
    </lineage>
</organism>
<feature type="domain" description="MobA/VirD2-like nuclease" evidence="1">
    <location>
        <begin position="27"/>
        <end position="156"/>
    </location>
</feature>
<evidence type="ECO:0000313" key="2">
    <source>
        <dbReference type="EMBL" id="BCJ96344.1"/>
    </source>
</evidence>
<dbReference type="GO" id="GO:0004519">
    <property type="term" value="F:endonuclease activity"/>
    <property type="evidence" value="ECO:0007669"/>
    <property type="project" value="UniProtKB-KW"/>
</dbReference>
<proteinExistence type="predicted"/>
<reference evidence="2 3" key="1">
    <citation type="journal article" date="2016" name="Int. J. Syst. Evol. Microbiol.">
        <title>Descriptions of Anaerotaenia torta gen. nov., sp. nov. and Anaerocolumna cellulosilytica gen. nov., sp. nov. isolated from a methanogenic reactor of cattle waste.</title>
        <authorList>
            <person name="Uek A."/>
            <person name="Ohtaki Y."/>
            <person name="Kaku N."/>
            <person name="Ueki K."/>
        </authorList>
    </citation>
    <scope>NUCLEOTIDE SEQUENCE [LARGE SCALE GENOMIC DNA]</scope>
    <source>
        <strain evidence="2 3">SN021</strain>
    </source>
</reference>
<protein>
    <submittedName>
        <fullName evidence="2">Endonuclease</fullName>
    </submittedName>
</protein>
<dbReference type="AlphaFoldDB" id="A0A6S6R0A0"/>
<dbReference type="Proteomes" id="UP000515561">
    <property type="component" value="Chromosome"/>
</dbReference>
<dbReference type="InterPro" id="IPR005094">
    <property type="entry name" value="Endonuclease_MobA/VirD2"/>
</dbReference>
<name>A0A6S6R0A0_9FIRM</name>
<dbReference type="KEGG" id="acel:acsn021_39130"/>